<evidence type="ECO:0000256" key="5">
    <source>
        <dbReference type="SAM" id="Phobius"/>
    </source>
</evidence>
<feature type="transmembrane region" description="Helical" evidence="5">
    <location>
        <begin position="7"/>
        <end position="29"/>
    </location>
</feature>
<evidence type="ECO:0000313" key="6">
    <source>
        <dbReference type="Proteomes" id="UP001652625"/>
    </source>
</evidence>
<keyword evidence="3 5" id="KW-1133">Transmembrane helix</keyword>
<evidence type="ECO:0000313" key="7">
    <source>
        <dbReference type="RefSeq" id="XP_065656639.1"/>
    </source>
</evidence>
<dbReference type="InterPro" id="IPR004031">
    <property type="entry name" value="PMP22/EMP/MP20/Claudin"/>
</dbReference>
<dbReference type="PANTHER" id="PTHR10671">
    <property type="entry name" value="EPITHELIAL MEMBRANE PROTEIN-RELATED"/>
    <property type="match status" value="1"/>
</dbReference>
<dbReference type="PANTHER" id="PTHR10671:SF108">
    <property type="entry name" value="CLAUDIN FAMILY PROTEIN-RELATED"/>
    <property type="match status" value="1"/>
</dbReference>
<feature type="transmembrane region" description="Helical" evidence="5">
    <location>
        <begin position="170"/>
        <end position="191"/>
    </location>
</feature>
<evidence type="ECO:0000256" key="4">
    <source>
        <dbReference type="ARBA" id="ARBA00023136"/>
    </source>
</evidence>
<dbReference type="RefSeq" id="XP_065656639.1">
    <property type="nucleotide sequence ID" value="XM_065800567.1"/>
</dbReference>
<reference evidence="7" key="1">
    <citation type="submission" date="2025-08" db="UniProtKB">
        <authorList>
            <consortium name="RefSeq"/>
        </authorList>
    </citation>
    <scope>IDENTIFICATION</scope>
</reference>
<name>A0ABM4C501_HYDVU</name>
<organism evidence="6 7">
    <name type="scientific">Hydra vulgaris</name>
    <name type="common">Hydra</name>
    <name type="synonym">Hydra attenuata</name>
    <dbReference type="NCBI Taxonomy" id="6087"/>
    <lineage>
        <taxon>Eukaryota</taxon>
        <taxon>Metazoa</taxon>
        <taxon>Cnidaria</taxon>
        <taxon>Hydrozoa</taxon>
        <taxon>Hydroidolina</taxon>
        <taxon>Anthoathecata</taxon>
        <taxon>Aplanulata</taxon>
        <taxon>Hydridae</taxon>
        <taxon>Hydra</taxon>
    </lineage>
</organism>
<comment type="subcellular location">
    <subcellularLocation>
        <location evidence="1">Membrane</location>
        <topology evidence="1">Multi-pass membrane protein</topology>
    </subcellularLocation>
</comment>
<feature type="transmembrane region" description="Helical" evidence="5">
    <location>
        <begin position="106"/>
        <end position="127"/>
    </location>
</feature>
<dbReference type="Proteomes" id="UP001652625">
    <property type="component" value="Chromosome 06"/>
</dbReference>
<keyword evidence="6" id="KW-1185">Reference proteome</keyword>
<proteinExistence type="predicted"/>
<dbReference type="GeneID" id="105846161"/>
<keyword evidence="2 5" id="KW-0812">Transmembrane</keyword>
<accession>A0ABM4C501</accession>
<feature type="transmembrane region" description="Helical" evidence="5">
    <location>
        <begin position="139"/>
        <end position="158"/>
    </location>
</feature>
<keyword evidence="4 5" id="KW-0472">Membrane</keyword>
<evidence type="ECO:0000256" key="3">
    <source>
        <dbReference type="ARBA" id="ARBA00022989"/>
    </source>
</evidence>
<dbReference type="Gene3D" id="1.20.140.150">
    <property type="match status" value="1"/>
</dbReference>
<protein>
    <submittedName>
        <fullName evidence="7">Uncharacterized protein LOC105846161 isoform X2</fullName>
    </submittedName>
</protein>
<sequence>MSVKTISTVSCSIFCIVIIILSLVTNYWYEFEEELSQDKKIFVKSVFEDKPSNHSVIFTRVGLWEQCNTVIYNHLRDDEKEMTEKCESYKVPSNINNWTIRRNVLVIFYIISLLLTLVAFAFETIYCVTRKYYFPVGRIALCFFISALLILISLSVYTNTFIRQNVAFSWSYGAGWSAVVMYIISIVLLYADK</sequence>
<evidence type="ECO:0000256" key="2">
    <source>
        <dbReference type="ARBA" id="ARBA00022692"/>
    </source>
</evidence>
<gene>
    <name evidence="7" type="primary">LOC105846161</name>
</gene>
<evidence type="ECO:0000256" key="1">
    <source>
        <dbReference type="ARBA" id="ARBA00004141"/>
    </source>
</evidence>
<dbReference type="Pfam" id="PF13903">
    <property type="entry name" value="Claudin_2"/>
    <property type="match status" value="1"/>
</dbReference>
<dbReference type="InterPro" id="IPR050579">
    <property type="entry name" value="PMP-22/EMP/MP20-like"/>
</dbReference>